<comment type="caution">
    <text evidence="1">The sequence shown here is derived from an EMBL/GenBank/DDBJ whole genome shotgun (WGS) entry which is preliminary data.</text>
</comment>
<dbReference type="EMBL" id="JAVLRO010000005">
    <property type="protein sequence ID" value="MDR9876561.1"/>
    <property type="molecule type" value="Genomic_DNA"/>
</dbReference>
<organism evidence="1 2">
    <name type="scientific">Pseudomonas allii</name>
    <dbReference type="NCBI Taxonomy" id="2740531"/>
    <lineage>
        <taxon>Bacteria</taxon>
        <taxon>Pseudomonadati</taxon>
        <taxon>Pseudomonadota</taxon>
        <taxon>Gammaproteobacteria</taxon>
        <taxon>Pseudomonadales</taxon>
        <taxon>Pseudomonadaceae</taxon>
        <taxon>Pseudomonas</taxon>
    </lineage>
</organism>
<proteinExistence type="predicted"/>
<accession>A0ACC6LEH6</accession>
<reference evidence="1" key="1">
    <citation type="submission" date="2023-07" db="EMBL/GenBank/DDBJ databases">
        <title>Bioagumentation of soil contaminated with hydrocarbons using Pseudomonas poae 7b strain.</title>
        <authorList>
            <person name="Kumor A."/>
        </authorList>
    </citation>
    <scope>NUCLEOTIDE SEQUENCE</scope>
    <source>
        <strain evidence="1">7b</strain>
    </source>
</reference>
<protein>
    <submittedName>
        <fullName evidence="1">P-loop NTPase fold protein</fullName>
    </submittedName>
</protein>
<evidence type="ECO:0000313" key="2">
    <source>
        <dbReference type="Proteomes" id="UP001244872"/>
    </source>
</evidence>
<name>A0ACC6LEH6_9PSED</name>
<evidence type="ECO:0000313" key="1">
    <source>
        <dbReference type="EMBL" id="MDR9876561.1"/>
    </source>
</evidence>
<dbReference type="Proteomes" id="UP001244872">
    <property type="component" value="Unassembled WGS sequence"/>
</dbReference>
<gene>
    <name evidence="1" type="ORF">RJC98_15325</name>
</gene>
<keyword evidence="2" id="KW-1185">Reference proteome</keyword>
<sequence>METDIDVWGDDYMNRKPSSEFLTRYILANDHVKVLNVNSPWGAGKTFFLERWRRELSKDHVCVLFNAWETDYSAEPLLALVTCIEQQTKDKLDITASEAGKRAVNLGANILKKAAPLIAKGLVRKYVGVELDDLIGSENSKDAVDATGKLVSSLIEDQSKTTRHVEEFKIAVVERLSIAADNNGLKKPAFIFIDELDRCRPTYAIELLERIKHFFELEGCRFIIASDSKQLAHSIRAVYGQGFSSERYLNRFFDAEYNLDNVDVDSFVRNNLPDISSLELELNVTGEVQNTFYNREQLRQPQKNTVVSSVDGMTENHVIVVGLAKYFGVELRELSNYIKQIKSAADTIGGEVQFFWLAYLVFFKASNADEYPLLWVAEKWLKSVTSYENEKAEVVTFSFTRELSTVRDMAVFYLTILNSNRQELQELTGKISGWRHAVYYSATKNIPQLRTYKEVVELAHRLK</sequence>